<protein>
    <recommendedName>
        <fullName evidence="6">Medium/long-chain acyl-CoA thioesterase YigI</fullName>
        <ecNumber evidence="5">3.1.2.20</ecNumber>
    </recommendedName>
</protein>
<dbReference type="InterPro" id="IPR003736">
    <property type="entry name" value="PAAI_dom"/>
</dbReference>
<dbReference type="SUPFAM" id="SSF54637">
    <property type="entry name" value="Thioesterase/thiol ester dehydrase-isomerase"/>
    <property type="match status" value="1"/>
</dbReference>
<dbReference type="PROSITE" id="PS51770">
    <property type="entry name" value="HOTDOG_ACOT"/>
    <property type="match status" value="1"/>
</dbReference>
<evidence type="ECO:0000256" key="8">
    <source>
        <dbReference type="PROSITE-ProRule" id="PRU01106"/>
    </source>
</evidence>
<evidence type="ECO:0000256" key="6">
    <source>
        <dbReference type="ARBA" id="ARBA00040062"/>
    </source>
</evidence>
<dbReference type="Gene3D" id="3.10.129.10">
    <property type="entry name" value="Hotdog Thioesterase"/>
    <property type="match status" value="1"/>
</dbReference>
<dbReference type="InterPro" id="IPR006683">
    <property type="entry name" value="Thioestr_dom"/>
</dbReference>
<proteinExistence type="inferred from homology"/>
<comment type="similarity">
    <text evidence="4">Belongs to the YigI thioesterase family.</text>
</comment>
<evidence type="ECO:0000256" key="1">
    <source>
        <dbReference type="ARBA" id="ARBA00022801"/>
    </source>
</evidence>
<reference evidence="10 11" key="1">
    <citation type="journal article" date="2012" name="Environ. Microbiol.">
        <title>The genome sequence of Desulfatibacillum alkenivorans AK-01: a blueprint for anaerobic alkane oxidation.</title>
        <authorList>
            <person name="Callaghan A.V."/>
            <person name="Morris B.E."/>
            <person name="Pereira I.A."/>
            <person name="McInerney M.J."/>
            <person name="Austin R.N."/>
            <person name="Groves J.T."/>
            <person name="Kukor J.J."/>
            <person name="Suflita J.M."/>
            <person name="Young L.Y."/>
            <person name="Zylstra G.J."/>
            <person name="Wawrik B."/>
        </authorList>
    </citation>
    <scope>NUCLEOTIDE SEQUENCE [LARGE SCALE GENOMIC DNA]</scope>
    <source>
        <strain evidence="10 11">AK-01</strain>
    </source>
</reference>
<sequence>MDAKYQEFLMGDFSQGFTKYIGMEAVSSSDGKFESRMVITENHRQQDGFVHAGAVSTLADHTAGYSAFTLAGEENQILTIEFKINFLAPAHGDSLVCRSEVIRSGRKIMVTESRVYDVNGGEEKMTALAIFTMAVVPKKELVR</sequence>
<dbReference type="EC" id="3.1.2.20" evidence="5"/>
<gene>
    <name evidence="10" type="ordered locus">Dalk_2350</name>
</gene>
<dbReference type="Proteomes" id="UP000000739">
    <property type="component" value="Chromosome"/>
</dbReference>
<name>B8FAV7_DESAL</name>
<dbReference type="GO" id="GO:0047617">
    <property type="term" value="F:fatty acyl-CoA hydrolase activity"/>
    <property type="evidence" value="ECO:0007669"/>
    <property type="project" value="UniProtKB-EC"/>
</dbReference>
<evidence type="ECO:0000256" key="4">
    <source>
        <dbReference type="ARBA" id="ARBA00038381"/>
    </source>
</evidence>
<evidence type="ECO:0000256" key="3">
    <source>
        <dbReference type="ARBA" id="ARBA00036002"/>
    </source>
</evidence>
<dbReference type="PANTHER" id="PTHR43240">
    <property type="entry name" value="1,4-DIHYDROXY-2-NAPHTHOYL-COA THIOESTERASE 1"/>
    <property type="match status" value="1"/>
</dbReference>
<dbReference type="HOGENOM" id="CLU_089876_5_1_7"/>
<evidence type="ECO:0000259" key="9">
    <source>
        <dbReference type="PROSITE" id="PS51770"/>
    </source>
</evidence>
<evidence type="ECO:0000313" key="10">
    <source>
        <dbReference type="EMBL" id="ACL04043.1"/>
    </source>
</evidence>
<keyword evidence="1 8" id="KW-0378">Hydrolase</keyword>
<organism evidence="10 11">
    <name type="scientific">Desulfatibacillum aliphaticivorans</name>
    <dbReference type="NCBI Taxonomy" id="218208"/>
    <lineage>
        <taxon>Bacteria</taxon>
        <taxon>Pseudomonadati</taxon>
        <taxon>Thermodesulfobacteriota</taxon>
        <taxon>Desulfobacteria</taxon>
        <taxon>Desulfobacterales</taxon>
        <taxon>Desulfatibacillaceae</taxon>
        <taxon>Desulfatibacillum</taxon>
    </lineage>
</organism>
<dbReference type="RefSeq" id="WP_015947117.1">
    <property type="nucleotide sequence ID" value="NC_011768.1"/>
</dbReference>
<dbReference type="EMBL" id="CP001322">
    <property type="protein sequence ID" value="ACL04043.1"/>
    <property type="molecule type" value="Genomic_DNA"/>
</dbReference>
<comment type="catalytic activity">
    <reaction evidence="2">
        <text>a fatty acyl-CoA + H2O = a fatty acid + CoA + H(+)</text>
        <dbReference type="Rhea" id="RHEA:16781"/>
        <dbReference type="ChEBI" id="CHEBI:15377"/>
        <dbReference type="ChEBI" id="CHEBI:15378"/>
        <dbReference type="ChEBI" id="CHEBI:28868"/>
        <dbReference type="ChEBI" id="CHEBI:57287"/>
        <dbReference type="ChEBI" id="CHEBI:77636"/>
        <dbReference type="EC" id="3.1.2.20"/>
    </reaction>
</comment>
<evidence type="ECO:0000256" key="5">
    <source>
        <dbReference type="ARBA" id="ARBA00038894"/>
    </source>
</evidence>
<dbReference type="KEGG" id="dal:Dalk_2350"/>
<dbReference type="eggNOG" id="COG2050">
    <property type="taxonomic scope" value="Bacteria"/>
</dbReference>
<dbReference type="NCBIfam" id="TIGR00369">
    <property type="entry name" value="unchar_dom_1"/>
    <property type="match status" value="1"/>
</dbReference>
<evidence type="ECO:0000313" key="11">
    <source>
        <dbReference type="Proteomes" id="UP000000739"/>
    </source>
</evidence>
<dbReference type="AlphaFoldDB" id="B8FAV7"/>
<feature type="domain" description="HotDog ACOT-type" evidence="9">
    <location>
        <begin position="29"/>
        <end position="139"/>
    </location>
</feature>
<evidence type="ECO:0000256" key="2">
    <source>
        <dbReference type="ARBA" id="ARBA00035880"/>
    </source>
</evidence>
<dbReference type="PANTHER" id="PTHR43240:SF20">
    <property type="entry name" value="MEDIUM_LONG-CHAIN ACYL-COA THIOESTERASE YIGI"/>
    <property type="match status" value="1"/>
</dbReference>
<comment type="catalytic activity">
    <reaction evidence="3">
        <text>a long-chain fatty acyl-CoA + H2O = a long-chain fatty acid + CoA + H(+)</text>
        <dbReference type="Rhea" id="RHEA:67680"/>
        <dbReference type="ChEBI" id="CHEBI:15377"/>
        <dbReference type="ChEBI" id="CHEBI:15378"/>
        <dbReference type="ChEBI" id="CHEBI:57287"/>
        <dbReference type="ChEBI" id="CHEBI:57560"/>
        <dbReference type="ChEBI" id="CHEBI:83139"/>
    </reaction>
</comment>
<dbReference type="Pfam" id="PF03061">
    <property type="entry name" value="4HBT"/>
    <property type="match status" value="1"/>
</dbReference>
<comment type="catalytic activity">
    <reaction evidence="7">
        <text>a medium-chain fatty acyl-CoA + H2O = a medium-chain fatty acid + CoA + H(+)</text>
        <dbReference type="Rhea" id="RHEA:68184"/>
        <dbReference type="ChEBI" id="CHEBI:15377"/>
        <dbReference type="ChEBI" id="CHEBI:15378"/>
        <dbReference type="ChEBI" id="CHEBI:57287"/>
        <dbReference type="ChEBI" id="CHEBI:59558"/>
        <dbReference type="ChEBI" id="CHEBI:90546"/>
    </reaction>
</comment>
<dbReference type="CDD" id="cd03443">
    <property type="entry name" value="PaaI_thioesterase"/>
    <property type="match status" value="1"/>
</dbReference>
<accession>B8FAV7</accession>
<dbReference type="InterPro" id="IPR029069">
    <property type="entry name" value="HotDog_dom_sf"/>
</dbReference>
<evidence type="ECO:0000256" key="7">
    <source>
        <dbReference type="ARBA" id="ARBA00048062"/>
    </source>
</evidence>
<dbReference type="InterPro" id="IPR033120">
    <property type="entry name" value="HOTDOG_ACOT"/>
</dbReference>
<keyword evidence="11" id="KW-1185">Reference proteome</keyword>